<keyword evidence="2" id="KW-0378">Hydrolase</keyword>
<dbReference type="EMBL" id="BAABXL010000001">
    <property type="protein sequence ID" value="GAA6267931.1"/>
    <property type="molecule type" value="Genomic_DNA"/>
</dbReference>
<protein>
    <submittedName>
        <fullName evidence="2">Serine hydrolase</fullName>
    </submittedName>
</protein>
<evidence type="ECO:0000313" key="2">
    <source>
        <dbReference type="EMBL" id="GAA6267931.1"/>
    </source>
</evidence>
<dbReference type="InterPro" id="IPR001466">
    <property type="entry name" value="Beta-lactam-related"/>
</dbReference>
<gene>
    <name evidence="2" type="ORF">F130042H8_09910</name>
</gene>
<dbReference type="PANTHER" id="PTHR43283:SF18">
    <property type="match status" value="1"/>
</dbReference>
<dbReference type="InterPro" id="IPR012338">
    <property type="entry name" value="Beta-lactam/transpept-like"/>
</dbReference>
<dbReference type="Proteomes" id="UP001600894">
    <property type="component" value="Unassembled WGS sequence"/>
</dbReference>
<evidence type="ECO:0000313" key="3">
    <source>
        <dbReference type="Proteomes" id="UP001600894"/>
    </source>
</evidence>
<dbReference type="PANTHER" id="PTHR43283">
    <property type="entry name" value="BETA-LACTAMASE-RELATED"/>
    <property type="match status" value="1"/>
</dbReference>
<proteinExistence type="predicted"/>
<dbReference type="SUPFAM" id="SSF56601">
    <property type="entry name" value="beta-lactamase/transpeptidase-like"/>
    <property type="match status" value="1"/>
</dbReference>
<sequence length="470" mass="52780">MSRQAQDISQGIRRLESHTAQIMEESNARGIAVGVVDRTGRILYEKYFGLRDAEKGLPINRDTIFGMASVTKSFTALSIMQMQRDGILSVEDAVTRYIPEFTNKNQKENVRLWHLMSHSGGYFPLPRIVVDQTAREMGIADSLEEELIFREDFAEEGIRRVAGRLDAQTHFTGKPGQRMSYCNDGFGLLSDIVRRHSGCGSFSAYLEEHIFKPLGMERSNISFIRNTLDENAATLYTLEDGVWRADRDYENDAFVLHGGGALKSTLGDMMKYAAMYLNEGKSADGTQVIDRDSIEEMCRPRQIVKPGIYYGYGLEMSQMEDMVMVEHGGSLPGVSSNLCFCPQKGIGVIVLCNTMDVPVYSIGTMALRLYCGLSLEVSRPEHTPRSWTEEERRELAGTYCSGEGDQFVITDDGNGGLSMEINKKPVDLKAVYPWQGMVRKKYSDVYLTAFRDESGRVFAARYGSRIFPKV</sequence>
<reference evidence="2 3" key="1">
    <citation type="submission" date="2024-04" db="EMBL/GenBank/DDBJ databases">
        <title>Defined microbial consortia suppress multidrug-resistant proinflammatory Enterobacteriaceae via ecological control.</title>
        <authorList>
            <person name="Furuichi M."/>
            <person name="Kawaguchi T."/>
            <person name="Pust M."/>
            <person name="Yasuma K."/>
            <person name="Plichta D."/>
            <person name="Hasegawa N."/>
            <person name="Ohya T."/>
            <person name="Bhattarai S."/>
            <person name="Sasajima S."/>
            <person name="Aoto Y."/>
            <person name="Tuganbaev T."/>
            <person name="Yaginuma M."/>
            <person name="Ueda M."/>
            <person name="Okahashi N."/>
            <person name="Amafuji K."/>
            <person name="Kiridooshi Y."/>
            <person name="Sugita K."/>
            <person name="Strazar M."/>
            <person name="Skelly A."/>
            <person name="Suda W."/>
            <person name="Hattori M."/>
            <person name="Nakamoto N."/>
            <person name="Caballero S."/>
            <person name="Norman J."/>
            <person name="Olle B."/>
            <person name="Tanoue T."/>
            <person name="Arita M."/>
            <person name="Bucci V."/>
            <person name="Atarashi K."/>
            <person name="Xavier R."/>
            <person name="Honda K."/>
        </authorList>
    </citation>
    <scope>NUCLEOTIDE SEQUENCE [LARGE SCALE GENOMIC DNA]</scope>
    <source>
        <strain evidence="3">f13</strain>
    </source>
</reference>
<dbReference type="GO" id="GO:0016787">
    <property type="term" value="F:hydrolase activity"/>
    <property type="evidence" value="ECO:0007669"/>
    <property type="project" value="UniProtKB-KW"/>
</dbReference>
<dbReference type="Pfam" id="PF00144">
    <property type="entry name" value="Beta-lactamase"/>
    <property type="match status" value="1"/>
</dbReference>
<comment type="caution">
    <text evidence="2">The sequence shown here is derived from an EMBL/GenBank/DDBJ whole genome shotgun (WGS) entry which is preliminary data.</text>
</comment>
<name>A0ABQ0AV82_9FIRM</name>
<accession>A0ABQ0AV82</accession>
<organism evidence="2 3">
    <name type="scientific">Enterocloster alcoholdehydrogenati</name>
    <dbReference type="NCBI Taxonomy" id="2547410"/>
    <lineage>
        <taxon>Bacteria</taxon>
        <taxon>Bacillati</taxon>
        <taxon>Bacillota</taxon>
        <taxon>Clostridia</taxon>
        <taxon>Lachnospirales</taxon>
        <taxon>Lachnospiraceae</taxon>
        <taxon>Enterocloster</taxon>
    </lineage>
</organism>
<dbReference type="Gene3D" id="3.40.710.10">
    <property type="entry name" value="DD-peptidase/beta-lactamase superfamily"/>
    <property type="match status" value="1"/>
</dbReference>
<feature type="domain" description="Beta-lactamase-related" evidence="1">
    <location>
        <begin position="16"/>
        <end position="356"/>
    </location>
</feature>
<evidence type="ECO:0000259" key="1">
    <source>
        <dbReference type="Pfam" id="PF00144"/>
    </source>
</evidence>
<keyword evidence="3" id="KW-1185">Reference proteome</keyword>
<dbReference type="InterPro" id="IPR050789">
    <property type="entry name" value="Diverse_Enzym_Activities"/>
</dbReference>
<dbReference type="RefSeq" id="WP_176256058.1">
    <property type="nucleotide sequence ID" value="NZ_BAABXL010000001.1"/>
</dbReference>